<comment type="caution">
    <text evidence="2">The sequence shown here is derived from an EMBL/GenBank/DDBJ whole genome shotgun (WGS) entry which is preliminary data.</text>
</comment>
<reference evidence="2 3" key="1">
    <citation type="submission" date="2020-12" db="EMBL/GenBank/DDBJ databases">
        <title>Novel Thalassolituus-related marine hydrocarbonoclastic bacteria mediated algae-derived hydrocarbons mineralization in twilight zone of the northern South China Sea.</title>
        <authorList>
            <person name="Dong C."/>
        </authorList>
    </citation>
    <scope>NUCLEOTIDE SEQUENCE [LARGE SCALE GENOMIC DNA]</scope>
    <source>
        <strain evidence="2 3">IMCC1826</strain>
    </source>
</reference>
<dbReference type="InterPro" id="IPR011042">
    <property type="entry name" value="6-blade_b-propeller_TolB-like"/>
</dbReference>
<dbReference type="SUPFAM" id="SSF82171">
    <property type="entry name" value="DPP6 N-terminal domain-like"/>
    <property type="match status" value="1"/>
</dbReference>
<sequence length="930" mass="105294">MLRATLLCISLILTALVQAEPVAWDRDDDDWRSSRSEHFVIHFRSGYQDMARYALSVAERVHTELVPFFGQAPDVPTQMVLADDVDYSNGWATPLPFSQIRLFVSPPEDVAGLEHMDDWLHGLIRHEYVHVLHMNMAQGVPQKGRSLFGRLPWFFPHVFTPPTFIEGLAVYLETNHEQGYGRLDGTYYDMQMRVEVANGIDSLDKAVIPLRDWPRGKAYLYGAYFMAYIAETYGDEALSRYLRLYSRQILPFFMQNSTARRVFGKSFAGLWQDYQQWLEARFSARNQALMADLREGESLPLVPGYRRKTAAMGDQLWLVTNNSEERSFIARWSDPQAGGELQEQEPVRGAADLDVAADGRVVLSRQIARVSGRVIDDVFIWTDELGYERLTDDMRLRKVRWSADQQSVIASRKDAGLSELWQLWPDGRQQRLWQSEQHQVLGDFDVCADGRLVAAIKMPGQGWNLAEYLPAAGSWRLLTDTRATENGPECQTDGRVLFSADYDGVYNLYVLDPGTGLVQQLTRVLGGAFEPRQLASGVVYQSYTADGFQLMKLNNPQPLAVFNIGEKQGRYDYQPAVSELVSMSESAYSPWSTLRPHYWVPLWSVSDHSTSVGLNTGGSDALGRHMYDVTVLWDTDNSWADFSLTYLYDNRWFLGWLRSHEIHDLDLGIEDDWYATQEDTFLLQRTNLVSALEDRLNLHLGISAEHQSLALRQDWMPAIAGLEETLAGAALTFDNRLLLRNVHGIGWGSYADLVYESNDVLNSDYSGKQWQSRWQHTFDLAGRDSFAFQIMGGIADRGAEAFSLGGEVSEETLLFGRDRFALPGYVNGVQFGHKYYVGEVAYTAWLDRIEDNYGLLPLGIGDISGRLWYREGSAWFRQQHTPSLASVGAELNVDVVIAYRAVLPITIGVAQGLDEDLGENTVYVRSQVAF</sequence>
<evidence type="ECO:0000313" key="3">
    <source>
        <dbReference type="Proteomes" id="UP000714380"/>
    </source>
</evidence>
<keyword evidence="3" id="KW-1185">Reference proteome</keyword>
<feature type="signal peptide" evidence="1">
    <location>
        <begin position="1"/>
        <end position="19"/>
    </location>
</feature>
<accession>A0ABS7ZUX2</accession>
<evidence type="ECO:0000313" key="2">
    <source>
        <dbReference type="EMBL" id="MCA6064365.1"/>
    </source>
</evidence>
<dbReference type="Gene3D" id="2.40.160.50">
    <property type="entry name" value="membrane protein fhac: a member of the omp85/tpsb transporter family"/>
    <property type="match status" value="1"/>
</dbReference>
<proteinExistence type="predicted"/>
<name>A0ABS7ZUX2_9GAMM</name>
<dbReference type="Gene3D" id="2.120.10.30">
    <property type="entry name" value="TolB, C-terminal domain"/>
    <property type="match status" value="1"/>
</dbReference>
<dbReference type="RefSeq" id="WP_225675274.1">
    <property type="nucleotide sequence ID" value="NZ_JAEDAH010000070.1"/>
</dbReference>
<keyword evidence="1" id="KW-0732">Signal</keyword>
<evidence type="ECO:0000256" key="1">
    <source>
        <dbReference type="SAM" id="SignalP"/>
    </source>
</evidence>
<feature type="chain" id="PRO_5045365219" description="Bacterial surface antigen (D15) domain-containing protein" evidence="1">
    <location>
        <begin position="20"/>
        <end position="930"/>
    </location>
</feature>
<dbReference type="EMBL" id="JAEDAH010000070">
    <property type="protein sequence ID" value="MCA6064365.1"/>
    <property type="molecule type" value="Genomic_DNA"/>
</dbReference>
<evidence type="ECO:0008006" key="4">
    <source>
        <dbReference type="Google" id="ProtNLM"/>
    </source>
</evidence>
<protein>
    <recommendedName>
        <fullName evidence="4">Bacterial surface antigen (D15) domain-containing protein</fullName>
    </recommendedName>
</protein>
<organism evidence="2 3">
    <name type="scientific">Thalassolituus marinus</name>
    <dbReference type="NCBI Taxonomy" id="671053"/>
    <lineage>
        <taxon>Bacteria</taxon>
        <taxon>Pseudomonadati</taxon>
        <taxon>Pseudomonadota</taxon>
        <taxon>Gammaproteobacteria</taxon>
        <taxon>Oceanospirillales</taxon>
        <taxon>Oceanospirillaceae</taxon>
        <taxon>Thalassolituus</taxon>
    </lineage>
</organism>
<gene>
    <name evidence="2" type="ORF">I9W95_12175</name>
</gene>
<dbReference type="Proteomes" id="UP000714380">
    <property type="component" value="Unassembled WGS sequence"/>
</dbReference>